<gene>
    <name evidence="2" type="ORF">OG563_04455</name>
</gene>
<dbReference type="Gene3D" id="3.90.226.10">
    <property type="entry name" value="2-enoyl-CoA Hydratase, Chain A, domain 1"/>
    <property type="match status" value="1"/>
</dbReference>
<dbReference type="Pfam" id="PF00378">
    <property type="entry name" value="ECH_1"/>
    <property type="match status" value="1"/>
</dbReference>
<accession>A0ABZ1YZ59</accession>
<proteinExistence type="inferred from homology"/>
<dbReference type="InterPro" id="IPR014748">
    <property type="entry name" value="Enoyl-CoA_hydra_C"/>
</dbReference>
<evidence type="ECO:0000313" key="2">
    <source>
        <dbReference type="EMBL" id="WUV47500.1"/>
    </source>
</evidence>
<dbReference type="EMBL" id="CP109441">
    <property type="protein sequence ID" value="WUV47500.1"/>
    <property type="molecule type" value="Genomic_DNA"/>
</dbReference>
<reference evidence="2" key="1">
    <citation type="submission" date="2022-10" db="EMBL/GenBank/DDBJ databases">
        <title>The complete genomes of actinobacterial strains from the NBC collection.</title>
        <authorList>
            <person name="Joergensen T.S."/>
            <person name="Alvarez Arevalo M."/>
            <person name="Sterndorff E.B."/>
            <person name="Faurdal D."/>
            <person name="Vuksanovic O."/>
            <person name="Mourched A.-S."/>
            <person name="Charusanti P."/>
            <person name="Shaw S."/>
            <person name="Blin K."/>
            <person name="Weber T."/>
        </authorList>
    </citation>
    <scope>NUCLEOTIDE SEQUENCE</scope>
    <source>
        <strain evidence="2">NBC_01482</strain>
    </source>
</reference>
<dbReference type="Gene3D" id="1.10.12.10">
    <property type="entry name" value="Lyase 2-enoyl-coa Hydratase, Chain A, domain 2"/>
    <property type="match status" value="1"/>
</dbReference>
<dbReference type="RefSeq" id="WP_329411562.1">
    <property type="nucleotide sequence ID" value="NZ_CP109441.1"/>
</dbReference>
<dbReference type="CDD" id="cd06558">
    <property type="entry name" value="crotonase-like"/>
    <property type="match status" value="1"/>
</dbReference>
<sequence>MTDQPDVLVERTDTIVRLTLNRPERLNALTADMMNEAATAVEKFGDDPTVRVFVVTGNGRAFSSGADLSNSASNGPQVATLDAANRLIRALRAAPQPVLAAINGPAVGVGCSLALAADITVARESAYLLLAFANVGLMPDGGATAMVPTLIGYARAARMAVLAERIPAPLAADWGLIGQVVPDTDYDAEIARLTTKLANGPTAAYTRTKRAFNAMALAQLDQALDLEREGQSALFETADVAEGIAAFKAKRTPGFIGR</sequence>
<dbReference type="InterPro" id="IPR001753">
    <property type="entry name" value="Enoyl-CoA_hydra/iso"/>
</dbReference>
<dbReference type="SUPFAM" id="SSF52096">
    <property type="entry name" value="ClpP/crotonase"/>
    <property type="match status" value="1"/>
</dbReference>
<dbReference type="PANTHER" id="PTHR43459">
    <property type="entry name" value="ENOYL-COA HYDRATASE"/>
    <property type="match status" value="1"/>
</dbReference>
<dbReference type="Proteomes" id="UP001432062">
    <property type="component" value="Chromosome"/>
</dbReference>
<comment type="similarity">
    <text evidence="1">Belongs to the enoyl-CoA hydratase/isomerase family.</text>
</comment>
<dbReference type="PANTHER" id="PTHR43459:SF1">
    <property type="entry name" value="EG:BACN32G11.4 PROTEIN"/>
    <property type="match status" value="1"/>
</dbReference>
<evidence type="ECO:0000313" key="3">
    <source>
        <dbReference type="Proteomes" id="UP001432062"/>
    </source>
</evidence>
<name>A0ABZ1YZ59_9NOCA</name>
<keyword evidence="3" id="KW-1185">Reference proteome</keyword>
<evidence type="ECO:0000256" key="1">
    <source>
        <dbReference type="ARBA" id="ARBA00005254"/>
    </source>
</evidence>
<organism evidence="2 3">
    <name type="scientific">Nocardia vinacea</name>
    <dbReference type="NCBI Taxonomy" id="96468"/>
    <lineage>
        <taxon>Bacteria</taxon>
        <taxon>Bacillati</taxon>
        <taxon>Actinomycetota</taxon>
        <taxon>Actinomycetes</taxon>
        <taxon>Mycobacteriales</taxon>
        <taxon>Nocardiaceae</taxon>
        <taxon>Nocardia</taxon>
    </lineage>
</organism>
<dbReference type="InterPro" id="IPR029045">
    <property type="entry name" value="ClpP/crotonase-like_dom_sf"/>
</dbReference>
<protein>
    <submittedName>
        <fullName evidence="2">Enoyl-CoA hydratase</fullName>
    </submittedName>
</protein>